<accession>A0A1T4VTG3</accession>
<dbReference type="PANTHER" id="PTHR45904:SF2">
    <property type="entry name" value="TRNA (URACIL-5-)-METHYLTRANSFERASE HOMOLOG A"/>
    <property type="match status" value="1"/>
</dbReference>
<dbReference type="Proteomes" id="UP000190814">
    <property type="component" value="Unassembled WGS sequence"/>
</dbReference>
<dbReference type="InterPro" id="IPR045850">
    <property type="entry name" value="TRM2_met"/>
</dbReference>
<dbReference type="PANTHER" id="PTHR45904">
    <property type="entry name" value="TRNA (URACIL-5-)-METHYLTRANSFERASE"/>
    <property type="match status" value="1"/>
</dbReference>
<proteinExistence type="predicted"/>
<dbReference type="SUPFAM" id="SSF53335">
    <property type="entry name" value="S-adenosyl-L-methionine-dependent methyltransferases"/>
    <property type="match status" value="1"/>
</dbReference>
<dbReference type="STRING" id="39495.SAMN02745111_01552"/>
<gene>
    <name evidence="1" type="ORF">SAMN02745111_01552</name>
</gene>
<evidence type="ECO:0000313" key="2">
    <source>
        <dbReference type="Proteomes" id="UP000190814"/>
    </source>
</evidence>
<dbReference type="RefSeq" id="WP_078766414.1">
    <property type="nucleotide sequence ID" value="NZ_FUXZ01000009.1"/>
</dbReference>
<dbReference type="InterPro" id="IPR029063">
    <property type="entry name" value="SAM-dependent_MTases_sf"/>
</dbReference>
<dbReference type="AlphaFoldDB" id="A0A1T4VTG3"/>
<keyword evidence="2" id="KW-1185">Reference proteome</keyword>
<evidence type="ECO:0000313" key="1">
    <source>
        <dbReference type="EMBL" id="SKA68227.1"/>
    </source>
</evidence>
<dbReference type="GO" id="GO:0003723">
    <property type="term" value="F:RNA binding"/>
    <property type="evidence" value="ECO:0007669"/>
    <property type="project" value="TreeGrafter"/>
</dbReference>
<organism evidence="1 2">
    <name type="scientific">Eubacterium uniforme</name>
    <dbReference type="NCBI Taxonomy" id="39495"/>
    <lineage>
        <taxon>Bacteria</taxon>
        <taxon>Bacillati</taxon>
        <taxon>Bacillota</taxon>
        <taxon>Clostridia</taxon>
        <taxon>Eubacteriales</taxon>
        <taxon>Eubacteriaceae</taxon>
        <taxon>Eubacterium</taxon>
    </lineage>
</organism>
<reference evidence="1 2" key="1">
    <citation type="submission" date="2017-02" db="EMBL/GenBank/DDBJ databases">
        <authorList>
            <person name="Peterson S.W."/>
        </authorList>
    </citation>
    <scope>NUCLEOTIDE SEQUENCE [LARGE SCALE GENOMIC DNA]</scope>
    <source>
        <strain evidence="1 2">ATCC 35992</strain>
    </source>
</reference>
<dbReference type="Gene3D" id="2.40.50.1070">
    <property type="match status" value="1"/>
</dbReference>
<name>A0A1T4VTG3_9FIRM</name>
<dbReference type="EMBL" id="FUXZ01000009">
    <property type="protein sequence ID" value="SKA68227.1"/>
    <property type="molecule type" value="Genomic_DNA"/>
</dbReference>
<protein>
    <submittedName>
        <fullName evidence="1">Uncharacterized protein</fullName>
    </submittedName>
</protein>
<sequence>MHIINDSLSDVVQSDETKILYGRDYIYEDILGLRFKISLFSFFQTNTLGAEVLYEKAREYIMETDAFIDGEPIGVVTWDSRNCPEYVEIGHNSWSIYF</sequence>